<keyword evidence="2" id="KW-0732">Signal</keyword>
<evidence type="ECO:0008006" key="5">
    <source>
        <dbReference type="Google" id="ProtNLM"/>
    </source>
</evidence>
<name>A0ABT1I5T5_9PSEU</name>
<keyword evidence="4" id="KW-1185">Reference proteome</keyword>
<evidence type="ECO:0000313" key="4">
    <source>
        <dbReference type="Proteomes" id="UP001205185"/>
    </source>
</evidence>
<sequence length="58" mass="5870">MSKTMSTFAASLCAIPVALVFAVGASVTAGSTSLSDEEPKNPPTTTTTVTTEGNPWHG</sequence>
<proteinExistence type="predicted"/>
<comment type="caution">
    <text evidence="3">The sequence shown here is derived from an EMBL/GenBank/DDBJ whole genome shotgun (WGS) entry which is preliminary data.</text>
</comment>
<feature type="region of interest" description="Disordered" evidence="1">
    <location>
        <begin position="30"/>
        <end position="58"/>
    </location>
</feature>
<dbReference type="Proteomes" id="UP001205185">
    <property type="component" value="Unassembled WGS sequence"/>
</dbReference>
<feature type="signal peptide" evidence="2">
    <location>
        <begin position="1"/>
        <end position="29"/>
    </location>
</feature>
<dbReference type="RefSeq" id="WP_253884912.1">
    <property type="nucleotide sequence ID" value="NZ_BAAAVB010000026.1"/>
</dbReference>
<accession>A0ABT1I5T5</accession>
<gene>
    <name evidence="3" type="ORF">LV75_000469</name>
</gene>
<reference evidence="3 4" key="1">
    <citation type="submission" date="2022-06" db="EMBL/GenBank/DDBJ databases">
        <title>Genomic Encyclopedia of Archaeal and Bacterial Type Strains, Phase II (KMG-II): from individual species to whole genera.</title>
        <authorList>
            <person name="Goeker M."/>
        </authorList>
    </citation>
    <scope>NUCLEOTIDE SEQUENCE [LARGE SCALE GENOMIC DNA]</scope>
    <source>
        <strain evidence="3 4">DSM 44255</strain>
    </source>
</reference>
<dbReference type="EMBL" id="JAMTCO010000001">
    <property type="protein sequence ID" value="MCP2267987.1"/>
    <property type="molecule type" value="Genomic_DNA"/>
</dbReference>
<protein>
    <recommendedName>
        <fullName evidence="5">Secreted protein</fullName>
    </recommendedName>
</protein>
<evidence type="ECO:0000256" key="1">
    <source>
        <dbReference type="SAM" id="MobiDB-lite"/>
    </source>
</evidence>
<evidence type="ECO:0000256" key="2">
    <source>
        <dbReference type="SAM" id="SignalP"/>
    </source>
</evidence>
<feature type="chain" id="PRO_5046702751" description="Secreted protein" evidence="2">
    <location>
        <begin position="30"/>
        <end position="58"/>
    </location>
</feature>
<organism evidence="3 4">
    <name type="scientific">Actinokineospora diospyrosa</name>
    <dbReference type="NCBI Taxonomy" id="103728"/>
    <lineage>
        <taxon>Bacteria</taxon>
        <taxon>Bacillati</taxon>
        <taxon>Actinomycetota</taxon>
        <taxon>Actinomycetes</taxon>
        <taxon>Pseudonocardiales</taxon>
        <taxon>Pseudonocardiaceae</taxon>
        <taxon>Actinokineospora</taxon>
    </lineage>
</organism>
<evidence type="ECO:0000313" key="3">
    <source>
        <dbReference type="EMBL" id="MCP2267987.1"/>
    </source>
</evidence>